<dbReference type="InterPro" id="IPR052155">
    <property type="entry name" value="Biofilm_reg_signaling"/>
</dbReference>
<dbReference type="InterPro" id="IPR000160">
    <property type="entry name" value="GGDEF_dom"/>
</dbReference>
<evidence type="ECO:0000256" key="8">
    <source>
        <dbReference type="ARBA" id="ARBA00022989"/>
    </source>
</evidence>
<evidence type="ECO:0000256" key="6">
    <source>
        <dbReference type="ARBA" id="ARBA00022777"/>
    </source>
</evidence>
<keyword evidence="8 11" id="KW-1133">Transmembrane helix</keyword>
<dbReference type="CDD" id="cd00130">
    <property type="entry name" value="PAS"/>
    <property type="match status" value="3"/>
</dbReference>
<dbReference type="InterPro" id="IPR038318">
    <property type="entry name" value="KdpD_sf"/>
</dbReference>
<dbReference type="PANTHER" id="PTHR44757:SF2">
    <property type="entry name" value="BIOFILM ARCHITECTURE MAINTENANCE PROTEIN MBAA"/>
    <property type="match status" value="1"/>
</dbReference>
<evidence type="ECO:0000256" key="9">
    <source>
        <dbReference type="ARBA" id="ARBA00023012"/>
    </source>
</evidence>
<evidence type="ECO:0000259" key="14">
    <source>
        <dbReference type="PROSITE" id="PS50883"/>
    </source>
</evidence>
<dbReference type="SUPFAM" id="SSF55073">
    <property type="entry name" value="Nucleotide cyclase"/>
    <property type="match status" value="1"/>
</dbReference>
<comment type="subcellular location">
    <subcellularLocation>
        <location evidence="1">Membrane</location>
        <topology evidence="1">Multi-pass membrane protein</topology>
    </subcellularLocation>
</comment>
<accession>A0ABS8D201</accession>
<dbReference type="InterPro" id="IPR043128">
    <property type="entry name" value="Rev_trsase/Diguanyl_cyclase"/>
</dbReference>
<dbReference type="SMART" id="SM00091">
    <property type="entry name" value="PAS"/>
    <property type="match status" value="3"/>
</dbReference>
<dbReference type="InterPro" id="IPR029787">
    <property type="entry name" value="Nucleotide_cyclase"/>
</dbReference>
<comment type="caution">
    <text evidence="16">The sequence shown here is derived from an EMBL/GenBank/DDBJ whole genome shotgun (WGS) entry which is preliminary data.</text>
</comment>
<dbReference type="PROSITE" id="PS50883">
    <property type="entry name" value="EAL"/>
    <property type="match status" value="1"/>
</dbReference>
<reference evidence="16" key="1">
    <citation type="submission" date="2021-10" db="EMBL/GenBank/DDBJ databases">
        <title>The complete genome sequence of Leeia sp. TBRC 13508.</title>
        <authorList>
            <person name="Charoenyingcharoen P."/>
            <person name="Yukphan P."/>
        </authorList>
    </citation>
    <scope>NUCLEOTIDE SEQUENCE</scope>
    <source>
        <strain evidence="16">TBRC 13508</strain>
    </source>
</reference>
<dbReference type="PROSITE" id="PS50113">
    <property type="entry name" value="PAC"/>
    <property type="match status" value="3"/>
</dbReference>
<dbReference type="CDD" id="cd01949">
    <property type="entry name" value="GGDEF"/>
    <property type="match status" value="1"/>
</dbReference>
<dbReference type="EMBL" id="JAJBZT010000001">
    <property type="protein sequence ID" value="MCB6182209.1"/>
    <property type="molecule type" value="Genomic_DNA"/>
</dbReference>
<dbReference type="InterPro" id="IPR013656">
    <property type="entry name" value="PAS_4"/>
</dbReference>
<gene>
    <name evidence="16" type="ORF">LIN78_01390</name>
</gene>
<evidence type="ECO:0000259" key="12">
    <source>
        <dbReference type="PROSITE" id="PS50112"/>
    </source>
</evidence>
<dbReference type="InterPro" id="IPR000700">
    <property type="entry name" value="PAS-assoc_C"/>
</dbReference>
<dbReference type="InterPro" id="IPR013655">
    <property type="entry name" value="PAS_fold_3"/>
</dbReference>
<evidence type="ECO:0000256" key="2">
    <source>
        <dbReference type="ARBA" id="ARBA00022553"/>
    </source>
</evidence>
<feature type="transmembrane region" description="Helical" evidence="11">
    <location>
        <begin position="131"/>
        <end position="164"/>
    </location>
</feature>
<feature type="transmembrane region" description="Helical" evidence="11">
    <location>
        <begin position="9"/>
        <end position="35"/>
    </location>
</feature>
<dbReference type="Pfam" id="PF13426">
    <property type="entry name" value="PAS_9"/>
    <property type="match status" value="1"/>
</dbReference>
<dbReference type="NCBIfam" id="TIGR00229">
    <property type="entry name" value="sensory_box"/>
    <property type="match status" value="3"/>
</dbReference>
<keyword evidence="5" id="KW-0547">Nucleotide-binding</keyword>
<evidence type="ECO:0000256" key="3">
    <source>
        <dbReference type="ARBA" id="ARBA00022679"/>
    </source>
</evidence>
<dbReference type="Proteomes" id="UP001165395">
    <property type="component" value="Unassembled WGS sequence"/>
</dbReference>
<dbReference type="Gene3D" id="3.30.70.270">
    <property type="match status" value="1"/>
</dbReference>
<dbReference type="SUPFAM" id="SSF55785">
    <property type="entry name" value="PYP-like sensor domain (PAS domain)"/>
    <property type="match status" value="3"/>
</dbReference>
<dbReference type="InterPro" id="IPR001610">
    <property type="entry name" value="PAC"/>
</dbReference>
<dbReference type="CDD" id="cd01948">
    <property type="entry name" value="EAL"/>
    <property type="match status" value="1"/>
</dbReference>
<dbReference type="InterPro" id="IPR000014">
    <property type="entry name" value="PAS"/>
</dbReference>
<dbReference type="Gene3D" id="3.20.20.450">
    <property type="entry name" value="EAL domain"/>
    <property type="match status" value="1"/>
</dbReference>
<feature type="transmembrane region" description="Helical" evidence="11">
    <location>
        <begin position="176"/>
        <end position="197"/>
    </location>
</feature>
<dbReference type="Pfam" id="PF00990">
    <property type="entry name" value="GGDEF"/>
    <property type="match status" value="1"/>
</dbReference>
<feature type="domain" description="PAC" evidence="13">
    <location>
        <begin position="409"/>
        <end position="462"/>
    </location>
</feature>
<evidence type="ECO:0000256" key="5">
    <source>
        <dbReference type="ARBA" id="ARBA00022741"/>
    </source>
</evidence>
<evidence type="ECO:0000256" key="4">
    <source>
        <dbReference type="ARBA" id="ARBA00022692"/>
    </source>
</evidence>
<keyword evidence="4 11" id="KW-0812">Transmembrane</keyword>
<dbReference type="PROSITE" id="PS50112">
    <property type="entry name" value="PAS"/>
    <property type="match status" value="3"/>
</dbReference>
<dbReference type="SMART" id="SM00267">
    <property type="entry name" value="GGDEF"/>
    <property type="match status" value="1"/>
</dbReference>
<feature type="domain" description="GGDEF" evidence="15">
    <location>
        <begin position="616"/>
        <end position="749"/>
    </location>
</feature>
<evidence type="ECO:0000256" key="1">
    <source>
        <dbReference type="ARBA" id="ARBA00004141"/>
    </source>
</evidence>
<feature type="transmembrane region" description="Helical" evidence="11">
    <location>
        <begin position="101"/>
        <end position="119"/>
    </location>
</feature>
<keyword evidence="6" id="KW-0418">Kinase</keyword>
<dbReference type="Gene3D" id="3.30.450.20">
    <property type="entry name" value="PAS domain"/>
    <property type="match status" value="3"/>
</dbReference>
<dbReference type="PROSITE" id="PS50887">
    <property type="entry name" value="GGDEF"/>
    <property type="match status" value="1"/>
</dbReference>
<dbReference type="InterPro" id="IPR025201">
    <property type="entry name" value="KdpD_TM"/>
</dbReference>
<feature type="domain" description="PAS" evidence="12">
    <location>
        <begin position="207"/>
        <end position="283"/>
    </location>
</feature>
<keyword evidence="9" id="KW-0902">Two-component regulatory system</keyword>
<dbReference type="SMART" id="SM00086">
    <property type="entry name" value="PAC"/>
    <property type="match status" value="3"/>
</dbReference>
<feature type="domain" description="PAS" evidence="12">
    <location>
        <begin position="333"/>
        <end position="405"/>
    </location>
</feature>
<feature type="domain" description="PAC" evidence="13">
    <location>
        <begin position="532"/>
        <end position="584"/>
    </location>
</feature>
<evidence type="ECO:0000259" key="15">
    <source>
        <dbReference type="PROSITE" id="PS50887"/>
    </source>
</evidence>
<evidence type="ECO:0000256" key="11">
    <source>
        <dbReference type="SAM" id="Phobius"/>
    </source>
</evidence>
<dbReference type="Gene3D" id="1.20.120.620">
    <property type="entry name" value="Backbone structure of the membrane domain of e. Coli histidine kinase receptor kdpd"/>
    <property type="match status" value="1"/>
</dbReference>
<proteinExistence type="predicted"/>
<feature type="transmembrane region" description="Helical" evidence="11">
    <location>
        <begin position="41"/>
        <end position="64"/>
    </location>
</feature>
<dbReference type="RefSeq" id="WP_227177725.1">
    <property type="nucleotide sequence ID" value="NZ_JAJBZT010000001.1"/>
</dbReference>
<name>A0ABS8D201_9NEIS</name>
<keyword evidence="7" id="KW-0067">ATP-binding</keyword>
<dbReference type="Pfam" id="PF08447">
    <property type="entry name" value="PAS_3"/>
    <property type="match status" value="1"/>
</dbReference>
<keyword evidence="3" id="KW-0808">Transferase</keyword>
<dbReference type="InterPro" id="IPR035919">
    <property type="entry name" value="EAL_sf"/>
</dbReference>
<keyword evidence="2" id="KW-0597">Phosphoprotein</keyword>
<dbReference type="InterPro" id="IPR001633">
    <property type="entry name" value="EAL_dom"/>
</dbReference>
<feature type="domain" description="PAS" evidence="12">
    <location>
        <begin position="459"/>
        <end position="504"/>
    </location>
</feature>
<evidence type="ECO:0000313" key="16">
    <source>
        <dbReference type="EMBL" id="MCB6182209.1"/>
    </source>
</evidence>
<dbReference type="Pfam" id="PF00563">
    <property type="entry name" value="EAL"/>
    <property type="match status" value="1"/>
</dbReference>
<protein>
    <submittedName>
        <fullName evidence="16">EAL domain-containing protein</fullName>
    </submittedName>
</protein>
<keyword evidence="17" id="KW-1185">Reference proteome</keyword>
<keyword evidence="10 11" id="KW-0472">Membrane</keyword>
<evidence type="ECO:0000256" key="7">
    <source>
        <dbReference type="ARBA" id="ARBA00022840"/>
    </source>
</evidence>
<dbReference type="Pfam" id="PF13493">
    <property type="entry name" value="DUF4118"/>
    <property type="match status" value="1"/>
</dbReference>
<evidence type="ECO:0000313" key="17">
    <source>
        <dbReference type="Proteomes" id="UP001165395"/>
    </source>
</evidence>
<evidence type="ECO:0000259" key="13">
    <source>
        <dbReference type="PROSITE" id="PS50113"/>
    </source>
</evidence>
<dbReference type="NCBIfam" id="TIGR00254">
    <property type="entry name" value="GGDEF"/>
    <property type="match status" value="1"/>
</dbReference>
<dbReference type="SMART" id="SM00052">
    <property type="entry name" value="EAL"/>
    <property type="match status" value="1"/>
</dbReference>
<organism evidence="16 17">
    <name type="scientific">Leeia speluncae</name>
    <dbReference type="NCBI Taxonomy" id="2884804"/>
    <lineage>
        <taxon>Bacteria</taxon>
        <taxon>Pseudomonadati</taxon>
        <taxon>Pseudomonadota</taxon>
        <taxon>Betaproteobacteria</taxon>
        <taxon>Neisseriales</taxon>
        <taxon>Leeiaceae</taxon>
        <taxon>Leeia</taxon>
    </lineage>
</organism>
<sequence>MKQQVRDRFIYLVITSYLVLALGWILLSDAVLLVFTDPQSLMQFSTVKGIFFVVVSAASFYLALRAVPNTGTAAGISDETRGWQALLLNAVTPTYLSRFRVYALSILLTLIMYWVRLLLPGDVHSHPMLILYMLPIILAAIFGGFGPGIASTSVAVGLLIVPMLMHMKPSELPPQYSLQIAFLLVNGTAISALTGLLREALKRLEINRHILESIVAGSKDAILVKNKEGKYALVNQAAATTIGKPSADIIGKFDFEIFDQDTAARMGRNDAEMYALGQVILKEEIVRTLSGNMAHFSSVIGPLKDDQGNVTGLFGICRDVTKEKAAEKLLQEREQRLSRVIDGSEQGYWEWNIQSGEIEVSTRWMAMLGYTPNALVIDQQMWLDLIHPDDASMVKKAFSDHLNGYSQGVLTEYRIRKVDDSWLWIVTRGKVVEFDELGKPLLMSGTNADITQRKAAEQALREVAVVFDSSHEGILVTNQDRIITKVNQAFTRITGYQPGEVIGQKPKLLASGRQNALFYRELWESLKKNGFWRGELWNRRKSGEIYPELLSISVVKDEEGKIKNYVGFFIDISERKMHEEELERVAKYDKLTGVPNRQLLSDRFTDSVLRSAKQGHTCAVCFLDLDDFRQINECYGNQVGDHLLVGVTANLNKVLRANDTLARLGGDEFVLVLSDISSQKECAWMLERIQSAIAQPVIIGDLVLTITASIGVSLYPEDNVDPDTLLRHADQAMFMAKEAGKNRYQLFDPESDRKAQAQKLIQQQMLEALNNEEFELFYQPKVNLQSKAIIGMEALIRWRHPLKGIISPAEFLPHIQGHDLEVTFGNWVLKTAVNQMASWRLIGLDLQVSVNISARHLLYPGFHDKLMSLLTQYGDILPQRLELEILESAAIEDMEQAIVVVGDCRRLGVRFALDDFGTGYSSLSYLRRLPVDILKIDQSFVRDMLTDPDDMRIVEGVIQLASVFHKEVIAEGVETVAHGNLLERMGCHLAQGYGIAKPMPTEMVAEWCQDWNQRYMMFS</sequence>
<evidence type="ECO:0000256" key="10">
    <source>
        <dbReference type="ARBA" id="ARBA00023136"/>
    </source>
</evidence>
<dbReference type="SUPFAM" id="SSF141868">
    <property type="entry name" value="EAL domain-like"/>
    <property type="match status" value="1"/>
</dbReference>
<dbReference type="InterPro" id="IPR035965">
    <property type="entry name" value="PAS-like_dom_sf"/>
</dbReference>
<feature type="domain" description="EAL" evidence="14">
    <location>
        <begin position="758"/>
        <end position="1012"/>
    </location>
</feature>
<feature type="domain" description="PAC" evidence="13">
    <location>
        <begin position="279"/>
        <end position="332"/>
    </location>
</feature>
<dbReference type="PANTHER" id="PTHR44757">
    <property type="entry name" value="DIGUANYLATE CYCLASE DGCP"/>
    <property type="match status" value="1"/>
</dbReference>
<dbReference type="Pfam" id="PF08448">
    <property type="entry name" value="PAS_4"/>
    <property type="match status" value="1"/>
</dbReference>